<protein>
    <submittedName>
        <fullName evidence="4">WSC domain-containing protein</fullName>
    </submittedName>
</protein>
<keyword evidence="2" id="KW-0472">Membrane</keyword>
<feature type="region of interest" description="Disordered" evidence="1">
    <location>
        <begin position="116"/>
        <end position="140"/>
    </location>
</feature>
<organism evidence="3 4">
    <name type="scientific">Panagrolaimus davidi</name>
    <dbReference type="NCBI Taxonomy" id="227884"/>
    <lineage>
        <taxon>Eukaryota</taxon>
        <taxon>Metazoa</taxon>
        <taxon>Ecdysozoa</taxon>
        <taxon>Nematoda</taxon>
        <taxon>Chromadorea</taxon>
        <taxon>Rhabditida</taxon>
        <taxon>Tylenchina</taxon>
        <taxon>Panagrolaimomorpha</taxon>
        <taxon>Panagrolaimoidea</taxon>
        <taxon>Panagrolaimidae</taxon>
        <taxon>Panagrolaimus</taxon>
    </lineage>
</organism>
<accession>A0A914QI69</accession>
<reference evidence="4" key="1">
    <citation type="submission" date="2022-11" db="UniProtKB">
        <authorList>
            <consortium name="WormBaseParasite"/>
        </authorList>
    </citation>
    <scope>IDENTIFICATION</scope>
</reference>
<dbReference type="Proteomes" id="UP000887578">
    <property type="component" value="Unplaced"/>
</dbReference>
<sequence>MVKPGPLDVVLNNANELAFEVCEQNCFAPFLVCFEGAFDGSYSTAFCDSKCGFYVDSNENDITFMNPFTEAKKGRRKRNCTEMVMKNGITSQFAIDYRSCLPKVENGIKNAHVKVETTTAPPPTTTTLGPLNQTSSGKNAASTDEPGSFFADYWWIFLILALILIAIGIGVGVYCYLRCKKKAQKPVPVRRRRLQGSKSPVVLQPSTETQNVIIE</sequence>
<proteinExistence type="predicted"/>
<keyword evidence="2" id="KW-0812">Transmembrane</keyword>
<feature type="transmembrane region" description="Helical" evidence="2">
    <location>
        <begin position="153"/>
        <end position="177"/>
    </location>
</feature>
<name>A0A914QI69_9BILA</name>
<feature type="compositionally biased region" description="Polar residues" evidence="1">
    <location>
        <begin position="128"/>
        <end position="140"/>
    </location>
</feature>
<evidence type="ECO:0000313" key="4">
    <source>
        <dbReference type="WBParaSite" id="PDA_v2.g29272.t1"/>
    </source>
</evidence>
<evidence type="ECO:0000256" key="2">
    <source>
        <dbReference type="SAM" id="Phobius"/>
    </source>
</evidence>
<keyword evidence="2" id="KW-1133">Transmembrane helix</keyword>
<evidence type="ECO:0000256" key="1">
    <source>
        <dbReference type="SAM" id="MobiDB-lite"/>
    </source>
</evidence>
<dbReference type="WBParaSite" id="PDA_v2.g29272.t1">
    <property type="protein sequence ID" value="PDA_v2.g29272.t1"/>
    <property type="gene ID" value="PDA_v2.g29272"/>
</dbReference>
<evidence type="ECO:0000313" key="3">
    <source>
        <dbReference type="Proteomes" id="UP000887578"/>
    </source>
</evidence>
<keyword evidence="3" id="KW-1185">Reference proteome</keyword>
<dbReference type="AlphaFoldDB" id="A0A914QI69"/>